<name>F6H4T3_VITVI</name>
<keyword evidence="2" id="KW-1185">Reference proteome</keyword>
<dbReference type="AlphaFoldDB" id="F6H4T3"/>
<accession>F6H4T3</accession>
<dbReference type="EMBL" id="FN595234">
    <property type="protein sequence ID" value="CCB47222.1"/>
    <property type="molecule type" value="Genomic_DNA"/>
</dbReference>
<sequence>MGSHALVQLPMRLVSCMGRSPPSLSLQKGNSKNCF</sequence>
<evidence type="ECO:0000313" key="1">
    <source>
        <dbReference type="EMBL" id="CCB47222.1"/>
    </source>
</evidence>
<gene>
    <name evidence="1" type="ordered locus">VIT_19s0027g00850</name>
</gene>
<proteinExistence type="predicted"/>
<dbReference type="HOGENOM" id="CLU_3369472_0_0_1"/>
<dbReference type="PaxDb" id="29760-VIT_19s0027g00850.t01"/>
<evidence type="ECO:0000313" key="2">
    <source>
        <dbReference type="Proteomes" id="UP000009183"/>
    </source>
</evidence>
<dbReference type="InParanoid" id="F6H4T3"/>
<organism evidence="1 2">
    <name type="scientific">Vitis vinifera</name>
    <name type="common">Grape</name>
    <dbReference type="NCBI Taxonomy" id="29760"/>
    <lineage>
        <taxon>Eukaryota</taxon>
        <taxon>Viridiplantae</taxon>
        <taxon>Streptophyta</taxon>
        <taxon>Embryophyta</taxon>
        <taxon>Tracheophyta</taxon>
        <taxon>Spermatophyta</taxon>
        <taxon>Magnoliopsida</taxon>
        <taxon>eudicotyledons</taxon>
        <taxon>Gunneridae</taxon>
        <taxon>Pentapetalae</taxon>
        <taxon>rosids</taxon>
        <taxon>Vitales</taxon>
        <taxon>Vitaceae</taxon>
        <taxon>Viteae</taxon>
        <taxon>Vitis</taxon>
    </lineage>
</organism>
<protein>
    <submittedName>
        <fullName evidence="1">Uncharacterized protein</fullName>
    </submittedName>
</protein>
<reference evidence="2" key="1">
    <citation type="journal article" date="2007" name="Nature">
        <title>The grapevine genome sequence suggests ancestral hexaploidization in major angiosperm phyla.</title>
        <authorList>
            <consortium name="The French-Italian Public Consortium for Grapevine Genome Characterization."/>
            <person name="Jaillon O."/>
            <person name="Aury J.-M."/>
            <person name="Noel B."/>
            <person name="Policriti A."/>
            <person name="Clepet C."/>
            <person name="Casagrande A."/>
            <person name="Choisne N."/>
            <person name="Aubourg S."/>
            <person name="Vitulo N."/>
            <person name="Jubin C."/>
            <person name="Vezzi A."/>
            <person name="Legeai F."/>
            <person name="Hugueney P."/>
            <person name="Dasilva C."/>
            <person name="Horner D."/>
            <person name="Mica E."/>
            <person name="Jublot D."/>
            <person name="Poulain J."/>
            <person name="Bruyere C."/>
            <person name="Billault A."/>
            <person name="Segurens B."/>
            <person name="Gouyvenoux M."/>
            <person name="Ugarte E."/>
            <person name="Cattonaro F."/>
            <person name="Anthouard V."/>
            <person name="Vico V."/>
            <person name="Del Fabbro C."/>
            <person name="Alaux M."/>
            <person name="Di Gaspero G."/>
            <person name="Dumas V."/>
            <person name="Felice N."/>
            <person name="Paillard S."/>
            <person name="Juman I."/>
            <person name="Moroldo M."/>
            <person name="Scalabrin S."/>
            <person name="Canaguier A."/>
            <person name="Le Clainche I."/>
            <person name="Malacrida G."/>
            <person name="Durand E."/>
            <person name="Pesole G."/>
            <person name="Laucou V."/>
            <person name="Chatelet P."/>
            <person name="Merdinoglu D."/>
            <person name="Delledonne M."/>
            <person name="Pezzotti M."/>
            <person name="Lecharny A."/>
            <person name="Scarpelli C."/>
            <person name="Artiguenave F."/>
            <person name="Pe M.E."/>
            <person name="Valle G."/>
            <person name="Morgante M."/>
            <person name="Caboche M."/>
            <person name="Adam-Blondon A.-F."/>
            <person name="Weissenbach J."/>
            <person name="Quetier F."/>
            <person name="Wincker P."/>
        </authorList>
    </citation>
    <scope>NUCLEOTIDE SEQUENCE [LARGE SCALE GENOMIC DNA]</scope>
    <source>
        <strain evidence="2">cv. Pinot noir / PN40024</strain>
    </source>
</reference>
<dbReference type="Proteomes" id="UP000009183">
    <property type="component" value="Chromosome 19"/>
</dbReference>